<proteinExistence type="predicted"/>
<evidence type="ECO:0000313" key="2">
    <source>
        <dbReference type="EMBL" id="KYO45215.1"/>
    </source>
</evidence>
<protein>
    <submittedName>
        <fullName evidence="2">Uncharacterized protein</fullName>
    </submittedName>
</protein>
<gene>
    <name evidence="2" type="ORF">Y1Q_0014669</name>
</gene>
<accession>A0A151P900</accession>
<dbReference type="AlphaFoldDB" id="A0A151P900"/>
<organism evidence="2 3">
    <name type="scientific">Alligator mississippiensis</name>
    <name type="common">American alligator</name>
    <dbReference type="NCBI Taxonomy" id="8496"/>
    <lineage>
        <taxon>Eukaryota</taxon>
        <taxon>Metazoa</taxon>
        <taxon>Chordata</taxon>
        <taxon>Craniata</taxon>
        <taxon>Vertebrata</taxon>
        <taxon>Euteleostomi</taxon>
        <taxon>Archelosauria</taxon>
        <taxon>Archosauria</taxon>
        <taxon>Crocodylia</taxon>
        <taxon>Alligatoridae</taxon>
        <taxon>Alligatorinae</taxon>
        <taxon>Alligator</taxon>
    </lineage>
</organism>
<reference evidence="2 3" key="1">
    <citation type="journal article" date="2012" name="Genome Biol.">
        <title>Sequencing three crocodilian genomes to illuminate the evolution of archosaurs and amniotes.</title>
        <authorList>
            <person name="St John J.A."/>
            <person name="Braun E.L."/>
            <person name="Isberg S.R."/>
            <person name="Miles L.G."/>
            <person name="Chong A.Y."/>
            <person name="Gongora J."/>
            <person name="Dalzell P."/>
            <person name="Moran C."/>
            <person name="Bed'hom B."/>
            <person name="Abzhanov A."/>
            <person name="Burgess S.C."/>
            <person name="Cooksey A.M."/>
            <person name="Castoe T.A."/>
            <person name="Crawford N.G."/>
            <person name="Densmore L.D."/>
            <person name="Drew J.C."/>
            <person name="Edwards S.V."/>
            <person name="Faircloth B.C."/>
            <person name="Fujita M.K."/>
            <person name="Greenwold M.J."/>
            <person name="Hoffmann F.G."/>
            <person name="Howard J.M."/>
            <person name="Iguchi T."/>
            <person name="Janes D.E."/>
            <person name="Khan S.Y."/>
            <person name="Kohno S."/>
            <person name="de Koning A.J."/>
            <person name="Lance S.L."/>
            <person name="McCarthy F.M."/>
            <person name="McCormack J.E."/>
            <person name="Merchant M.E."/>
            <person name="Peterson D.G."/>
            <person name="Pollock D.D."/>
            <person name="Pourmand N."/>
            <person name="Raney B.J."/>
            <person name="Roessler K.A."/>
            <person name="Sanford J.R."/>
            <person name="Sawyer R.H."/>
            <person name="Schmidt C.J."/>
            <person name="Triplett E.W."/>
            <person name="Tuberville T.D."/>
            <person name="Venegas-Anaya M."/>
            <person name="Howard J.T."/>
            <person name="Jarvis E.D."/>
            <person name="Guillette L.J.Jr."/>
            <person name="Glenn T.C."/>
            <person name="Green R.E."/>
            <person name="Ray D.A."/>
        </authorList>
    </citation>
    <scope>NUCLEOTIDE SEQUENCE [LARGE SCALE GENOMIC DNA]</scope>
    <source>
        <strain evidence="2">KSC_2009_1</strain>
    </source>
</reference>
<sequence>MERKGPREAAGFTPMAPQPCKSRGSGPNHLATRHGLATPEPAKPRKSHKLPSSPEICWCQMPIKDPKMSYIRSPKGSRNAELTLFSHLDKHLGSAQDLTA</sequence>
<keyword evidence="3" id="KW-1185">Reference proteome</keyword>
<evidence type="ECO:0000256" key="1">
    <source>
        <dbReference type="SAM" id="MobiDB-lite"/>
    </source>
</evidence>
<feature type="region of interest" description="Disordered" evidence="1">
    <location>
        <begin position="1"/>
        <end position="53"/>
    </location>
</feature>
<dbReference type="Proteomes" id="UP000050525">
    <property type="component" value="Unassembled WGS sequence"/>
</dbReference>
<comment type="caution">
    <text evidence="2">The sequence shown here is derived from an EMBL/GenBank/DDBJ whole genome shotgun (WGS) entry which is preliminary data.</text>
</comment>
<dbReference type="EMBL" id="AKHW03000629">
    <property type="protein sequence ID" value="KYO45215.1"/>
    <property type="molecule type" value="Genomic_DNA"/>
</dbReference>
<evidence type="ECO:0000313" key="3">
    <source>
        <dbReference type="Proteomes" id="UP000050525"/>
    </source>
</evidence>
<name>A0A151P900_ALLMI</name>